<dbReference type="PIRSF" id="PIRSF006162">
    <property type="entry name" value="PgpA"/>
    <property type="match status" value="1"/>
</dbReference>
<name>A0A921AVZ2_9BACT</name>
<organism evidence="3 4">
    <name type="scientific">Mailhella massiliensis</name>
    <dbReference type="NCBI Taxonomy" id="1903261"/>
    <lineage>
        <taxon>Bacteria</taxon>
        <taxon>Pseudomonadati</taxon>
        <taxon>Thermodesulfobacteriota</taxon>
        <taxon>Desulfovibrionia</taxon>
        <taxon>Desulfovibrionales</taxon>
        <taxon>Desulfovibrionaceae</taxon>
        <taxon>Mailhella</taxon>
    </lineage>
</organism>
<feature type="transmembrane region" description="Helical" evidence="1">
    <location>
        <begin position="20"/>
        <end position="40"/>
    </location>
</feature>
<reference evidence="3" key="2">
    <citation type="submission" date="2021-09" db="EMBL/GenBank/DDBJ databases">
        <authorList>
            <person name="Gilroy R."/>
        </authorList>
    </citation>
    <scope>NUCLEOTIDE SEQUENCE</scope>
    <source>
        <strain evidence="3">ChiGjej2B2-19336</strain>
    </source>
</reference>
<dbReference type="InterPro" id="IPR036681">
    <property type="entry name" value="PgpA-like_sf"/>
</dbReference>
<keyword evidence="1" id="KW-0472">Membrane</keyword>
<accession>A0A921AVZ2</accession>
<dbReference type="InterPro" id="IPR026037">
    <property type="entry name" value="PgpA"/>
</dbReference>
<evidence type="ECO:0000313" key="3">
    <source>
        <dbReference type="EMBL" id="HJD96910.1"/>
    </source>
</evidence>
<dbReference type="SUPFAM" id="SSF101307">
    <property type="entry name" value="YutG-like"/>
    <property type="match status" value="1"/>
</dbReference>
<evidence type="ECO:0000313" key="4">
    <source>
        <dbReference type="Proteomes" id="UP000698963"/>
    </source>
</evidence>
<keyword evidence="1" id="KW-1133">Transmembrane helix</keyword>
<protein>
    <submittedName>
        <fullName evidence="3">Phosphatidylglycerophosphatase A</fullName>
    </submittedName>
</protein>
<feature type="transmembrane region" description="Helical" evidence="1">
    <location>
        <begin position="144"/>
        <end position="165"/>
    </location>
</feature>
<dbReference type="Pfam" id="PF04608">
    <property type="entry name" value="PgpA"/>
    <property type="match status" value="1"/>
</dbReference>
<dbReference type="GO" id="GO:0008962">
    <property type="term" value="F:phosphatidylglycerophosphatase activity"/>
    <property type="evidence" value="ECO:0007669"/>
    <property type="project" value="InterPro"/>
</dbReference>
<dbReference type="RefSeq" id="WP_304121535.1">
    <property type="nucleotide sequence ID" value="NZ_DYZA01000086.1"/>
</dbReference>
<evidence type="ECO:0000256" key="1">
    <source>
        <dbReference type="SAM" id="Phobius"/>
    </source>
</evidence>
<dbReference type="EMBL" id="DYZA01000086">
    <property type="protein sequence ID" value="HJD96910.1"/>
    <property type="molecule type" value="Genomic_DNA"/>
</dbReference>
<sequence>MTFFDKAVLHFSRLGPAGLSPWAPGTAGSFLALIIAPFVYLPLSLPWRLAVLAFLFVAGALASSRAEILLNRQDPGCVVIDELVGQWIAMLGLSAFSLDSTGKDIIFLLVPFFFFRLFDILKPWPVHASESWLPAGWGIMIDDVLAGIWALLCVSVVMAIINLVFPGVLTL</sequence>
<gene>
    <name evidence="3" type="ORF">K8W16_04625</name>
</gene>
<feature type="transmembrane region" description="Helical" evidence="1">
    <location>
        <begin position="105"/>
        <end position="124"/>
    </location>
</feature>
<dbReference type="Proteomes" id="UP000698963">
    <property type="component" value="Unassembled WGS sequence"/>
</dbReference>
<dbReference type="AlphaFoldDB" id="A0A921AVZ2"/>
<comment type="caution">
    <text evidence="3">The sequence shown here is derived from an EMBL/GenBank/DDBJ whole genome shotgun (WGS) entry which is preliminary data.</text>
</comment>
<reference evidence="3" key="1">
    <citation type="journal article" date="2021" name="PeerJ">
        <title>Extensive microbial diversity within the chicken gut microbiome revealed by metagenomics and culture.</title>
        <authorList>
            <person name="Gilroy R."/>
            <person name="Ravi A."/>
            <person name="Getino M."/>
            <person name="Pursley I."/>
            <person name="Horton D.L."/>
            <person name="Alikhan N.F."/>
            <person name="Baker D."/>
            <person name="Gharbi K."/>
            <person name="Hall N."/>
            <person name="Watson M."/>
            <person name="Adriaenssens E.M."/>
            <person name="Foster-Nyarko E."/>
            <person name="Jarju S."/>
            <person name="Secka A."/>
            <person name="Antonio M."/>
            <person name="Oren A."/>
            <person name="Chaudhuri R.R."/>
            <person name="La Ragione R."/>
            <person name="Hildebrand F."/>
            <person name="Pallen M.J."/>
        </authorList>
    </citation>
    <scope>NUCLEOTIDE SEQUENCE</scope>
    <source>
        <strain evidence="3">ChiGjej2B2-19336</strain>
    </source>
</reference>
<dbReference type="GO" id="GO:0006629">
    <property type="term" value="P:lipid metabolic process"/>
    <property type="evidence" value="ECO:0007669"/>
    <property type="project" value="InterPro"/>
</dbReference>
<keyword evidence="1" id="KW-0812">Transmembrane</keyword>
<dbReference type="InterPro" id="IPR007686">
    <property type="entry name" value="YutG/PgpA"/>
</dbReference>
<dbReference type="PANTHER" id="PTHR36305:SF1">
    <property type="entry name" value="PHOSPHATIDYLGLYCEROPHOSPHATASE A"/>
    <property type="match status" value="1"/>
</dbReference>
<feature type="transmembrane region" description="Helical" evidence="1">
    <location>
        <begin position="47"/>
        <end position="66"/>
    </location>
</feature>
<proteinExistence type="predicted"/>
<evidence type="ECO:0000259" key="2">
    <source>
        <dbReference type="Pfam" id="PF04608"/>
    </source>
</evidence>
<dbReference type="CDD" id="cd06971">
    <property type="entry name" value="PgpA"/>
    <property type="match status" value="1"/>
</dbReference>
<feature type="transmembrane region" description="Helical" evidence="1">
    <location>
        <begin position="78"/>
        <end position="98"/>
    </location>
</feature>
<dbReference type="PANTHER" id="PTHR36305">
    <property type="entry name" value="PHOSPHATIDYLGLYCEROPHOSPHATASE A"/>
    <property type="match status" value="1"/>
</dbReference>
<feature type="domain" description="YutG/PgpA" evidence="2">
    <location>
        <begin position="13"/>
        <end position="157"/>
    </location>
</feature>